<sequence>MCGISGFIQRHTEKTQMVQIIGQMTDKIIHRGPDDKGYWLDHSIGLALGHRRLAIQDLSTAGHQPMPSACGRYVIVFNGEIYNHLALRALLGPHPWRGHSDTETLLACFSVWGMEKTLSNITGMFSLALFDKETSKIFLIRDRLGEKPLYYGWQGNCFLFSSELKSLTVHPEFQKEIDRDSLAAFLRFGYCPTPNSIYKGIKKLPPGHYIQLNLANATPGELMDPLPYWSLSKVIAQGIHQPFQGSDSEAVDALHRQLSASVTSQMLSDVPLGAFLSGGVDSSTIVALMQARHSRPVQTFTIGFDEPGYNEAEHAKAVAQHLGTQHTELYVRAEDALAVVPCLPGIYCEPFADSSQIPTYLISRLAKQSVTVALTGDGGDELFAGYNRYLTACQAWNRLQQLPLVARMTLAKLLSALPPAMWDSLFSLASPLLPSKYRLRTPGDKLQKLAGLMAFSSEEDFYKDLVSHWKKPTNLVIGSEESASVFWNLDSLPEMESFEQWMMAMDTRTYLADDILAKVDRAAMATSLETRVPLLDHRVVELAWKMPLNLKIRNNDGKWLLRQVLYQHVPRELIERPKMGFAIPLDTWLRGPLREWAESLLAEERLRREGYLRPEPIRRAWQEHLSGKRNWQGPLWNVLMFQAWLEHQ</sequence>
<dbReference type="Pfam" id="PF13522">
    <property type="entry name" value="GATase_6"/>
    <property type="match status" value="1"/>
</dbReference>
<dbReference type="PROSITE" id="PS51278">
    <property type="entry name" value="GATASE_TYPE_2"/>
    <property type="match status" value="1"/>
</dbReference>
<dbReference type="AlphaFoldDB" id="A0A1J0J2I9"/>
<dbReference type="GO" id="GO:0005524">
    <property type="term" value="F:ATP binding"/>
    <property type="evidence" value="ECO:0007669"/>
    <property type="project" value="UniProtKB-KW"/>
</dbReference>
<dbReference type="GO" id="GO:0006529">
    <property type="term" value="P:asparagine biosynthetic process"/>
    <property type="evidence" value="ECO:0007669"/>
    <property type="project" value="InterPro"/>
</dbReference>
<evidence type="ECO:0000313" key="8">
    <source>
        <dbReference type="EMBL" id="OTI65983.1"/>
    </source>
</evidence>
<dbReference type="PIRSF" id="PIRSF001589">
    <property type="entry name" value="Asn_synthetase_glu-h"/>
    <property type="match status" value="1"/>
</dbReference>
<dbReference type="SUPFAM" id="SSF56235">
    <property type="entry name" value="N-terminal nucleophile aminohydrolases (Ntn hydrolases)"/>
    <property type="match status" value="1"/>
</dbReference>
<dbReference type="InterPro" id="IPR051786">
    <property type="entry name" value="ASN_synthetase/amidase"/>
</dbReference>
<dbReference type="CDD" id="cd01991">
    <property type="entry name" value="Asn_synthase_B_C"/>
    <property type="match status" value="1"/>
</dbReference>
<comment type="catalytic activity">
    <reaction evidence="7">
        <text>L-aspartate + L-glutamine + ATP + H2O = L-asparagine + L-glutamate + AMP + diphosphate + H(+)</text>
        <dbReference type="Rhea" id="RHEA:12228"/>
        <dbReference type="ChEBI" id="CHEBI:15377"/>
        <dbReference type="ChEBI" id="CHEBI:15378"/>
        <dbReference type="ChEBI" id="CHEBI:29985"/>
        <dbReference type="ChEBI" id="CHEBI:29991"/>
        <dbReference type="ChEBI" id="CHEBI:30616"/>
        <dbReference type="ChEBI" id="CHEBI:33019"/>
        <dbReference type="ChEBI" id="CHEBI:58048"/>
        <dbReference type="ChEBI" id="CHEBI:58359"/>
        <dbReference type="ChEBI" id="CHEBI:456215"/>
        <dbReference type="EC" id="6.3.5.4"/>
    </reaction>
</comment>
<dbReference type="RefSeq" id="WP_016253977.1">
    <property type="nucleotide sequence ID" value="NZ_AP014839.1"/>
</dbReference>
<dbReference type="InterPro" id="IPR006426">
    <property type="entry name" value="Asn_synth_AEB"/>
</dbReference>
<dbReference type="EC" id="6.3.5.4" evidence="3"/>
<keyword evidence="4" id="KW-0547">Nucleotide-binding</keyword>
<accession>A0A1J0J2I9</accession>
<dbReference type="SUPFAM" id="SSF52402">
    <property type="entry name" value="Adenine nucleotide alpha hydrolases-like"/>
    <property type="match status" value="1"/>
</dbReference>
<evidence type="ECO:0000256" key="7">
    <source>
        <dbReference type="ARBA" id="ARBA00048741"/>
    </source>
</evidence>
<dbReference type="NCBIfam" id="TIGR01536">
    <property type="entry name" value="asn_synth_AEB"/>
    <property type="match status" value="1"/>
</dbReference>
<dbReference type="Proteomes" id="UP000194857">
    <property type="component" value="Unassembled WGS sequence"/>
</dbReference>
<evidence type="ECO:0000256" key="1">
    <source>
        <dbReference type="ARBA" id="ARBA00005187"/>
    </source>
</evidence>
<comment type="similarity">
    <text evidence="2">Belongs to the asparagine synthetase family.</text>
</comment>
<comment type="pathway">
    <text evidence="1">Amino-acid biosynthesis; L-asparagine biosynthesis; L-asparagine from L-aspartate (L-Gln route): step 1/1.</text>
</comment>
<dbReference type="Gene3D" id="3.40.50.620">
    <property type="entry name" value="HUPs"/>
    <property type="match status" value="1"/>
</dbReference>
<dbReference type="InterPro" id="IPR029055">
    <property type="entry name" value="Ntn_hydrolases_N"/>
</dbReference>
<dbReference type="Pfam" id="PF00733">
    <property type="entry name" value="Asn_synthase"/>
    <property type="match status" value="1"/>
</dbReference>
<evidence type="ECO:0000256" key="2">
    <source>
        <dbReference type="ARBA" id="ARBA00005752"/>
    </source>
</evidence>
<reference evidence="8 9" key="1">
    <citation type="submission" date="2017-05" db="EMBL/GenBank/DDBJ databases">
        <authorList>
            <person name="Song R."/>
            <person name="Chenine A.L."/>
            <person name="Ruprecht R.M."/>
        </authorList>
    </citation>
    <scope>NUCLEOTIDE SEQUENCE [LARGE SCALE GENOMIC DNA]</scope>
    <source>
        <strain evidence="8 9">S567_C10_BS</strain>
    </source>
</reference>
<dbReference type="EMBL" id="NFFZ01000001">
    <property type="protein sequence ID" value="OTI65983.1"/>
    <property type="molecule type" value="Genomic_DNA"/>
</dbReference>
<accession>A0A1S1C076</accession>
<evidence type="ECO:0000256" key="6">
    <source>
        <dbReference type="ARBA" id="ARBA00022962"/>
    </source>
</evidence>
<name>A0A1J0J2I9_PSEAI</name>
<keyword evidence="6" id="KW-0315">Glutamine amidotransferase</keyword>
<comment type="caution">
    <text evidence="8">The sequence shown here is derived from an EMBL/GenBank/DDBJ whole genome shotgun (WGS) entry which is preliminary data.</text>
</comment>
<dbReference type="InterPro" id="IPR017932">
    <property type="entry name" value="GATase_2_dom"/>
</dbReference>
<keyword evidence="5" id="KW-0067">ATP-binding</keyword>
<organism evidence="8 9">
    <name type="scientific">Pseudomonas aeruginosa</name>
    <dbReference type="NCBI Taxonomy" id="287"/>
    <lineage>
        <taxon>Bacteria</taxon>
        <taxon>Pseudomonadati</taxon>
        <taxon>Pseudomonadota</taxon>
        <taxon>Gammaproteobacteria</taxon>
        <taxon>Pseudomonadales</taxon>
        <taxon>Pseudomonadaceae</taxon>
        <taxon>Pseudomonas</taxon>
    </lineage>
</organism>
<dbReference type="PANTHER" id="PTHR43284">
    <property type="entry name" value="ASPARAGINE SYNTHETASE (GLUTAMINE-HYDROLYZING)"/>
    <property type="match status" value="1"/>
</dbReference>
<evidence type="ECO:0000256" key="5">
    <source>
        <dbReference type="ARBA" id="ARBA00022840"/>
    </source>
</evidence>
<gene>
    <name evidence="8" type="ORF">CAZ10_01495</name>
</gene>
<dbReference type="InterPro" id="IPR033738">
    <property type="entry name" value="AsnB_N"/>
</dbReference>
<dbReference type="GO" id="GO:0005829">
    <property type="term" value="C:cytosol"/>
    <property type="evidence" value="ECO:0007669"/>
    <property type="project" value="TreeGrafter"/>
</dbReference>
<dbReference type="InterPro" id="IPR001962">
    <property type="entry name" value="Asn_synthase"/>
</dbReference>
<protein>
    <recommendedName>
        <fullName evidence="3">asparagine synthase (glutamine-hydrolyzing)</fullName>
        <ecNumber evidence="3">6.3.5.4</ecNumber>
    </recommendedName>
</protein>
<evidence type="ECO:0000256" key="3">
    <source>
        <dbReference type="ARBA" id="ARBA00012737"/>
    </source>
</evidence>
<evidence type="ECO:0000256" key="4">
    <source>
        <dbReference type="ARBA" id="ARBA00022741"/>
    </source>
</evidence>
<proteinExistence type="inferred from homology"/>
<dbReference type="GO" id="GO:0004066">
    <property type="term" value="F:asparagine synthase (glutamine-hydrolyzing) activity"/>
    <property type="evidence" value="ECO:0007669"/>
    <property type="project" value="UniProtKB-EC"/>
</dbReference>
<dbReference type="Gene3D" id="3.60.20.10">
    <property type="entry name" value="Glutamine Phosphoribosylpyrophosphate, subunit 1, domain 1"/>
    <property type="match status" value="1"/>
</dbReference>
<dbReference type="InterPro" id="IPR014729">
    <property type="entry name" value="Rossmann-like_a/b/a_fold"/>
</dbReference>
<dbReference type="PANTHER" id="PTHR43284:SF1">
    <property type="entry name" value="ASPARAGINE SYNTHETASE"/>
    <property type="match status" value="1"/>
</dbReference>
<dbReference type="CDD" id="cd00712">
    <property type="entry name" value="AsnB"/>
    <property type="match status" value="1"/>
</dbReference>
<evidence type="ECO:0000313" key="9">
    <source>
        <dbReference type="Proteomes" id="UP000194857"/>
    </source>
</evidence>